<evidence type="ECO:0000313" key="3">
    <source>
        <dbReference type="Proteomes" id="UP000319731"/>
    </source>
</evidence>
<evidence type="ECO:0008006" key="4">
    <source>
        <dbReference type="Google" id="ProtNLM"/>
    </source>
</evidence>
<name>A0A507CD00_9FUNG</name>
<dbReference type="InterPro" id="IPR013083">
    <property type="entry name" value="Znf_RING/FYVE/PHD"/>
</dbReference>
<feature type="region of interest" description="Disordered" evidence="1">
    <location>
        <begin position="388"/>
        <end position="472"/>
    </location>
</feature>
<dbReference type="Proteomes" id="UP000319731">
    <property type="component" value="Unassembled WGS sequence"/>
</dbReference>
<dbReference type="AlphaFoldDB" id="A0A507CD00"/>
<dbReference type="PANTHER" id="PTHR14296:SF3">
    <property type="entry name" value="DIKAR, ISOFORM F"/>
    <property type="match status" value="1"/>
</dbReference>
<protein>
    <recommendedName>
        <fullName evidence="4">Zinc finger PHD-type domain-containing protein</fullName>
    </recommendedName>
</protein>
<gene>
    <name evidence="2" type="ORF">SmJEL517_g00543</name>
</gene>
<feature type="region of interest" description="Disordered" evidence="1">
    <location>
        <begin position="299"/>
        <end position="339"/>
    </location>
</feature>
<evidence type="ECO:0000313" key="2">
    <source>
        <dbReference type="EMBL" id="TPX37492.1"/>
    </source>
</evidence>
<dbReference type="EMBL" id="QEAO01000002">
    <property type="protein sequence ID" value="TPX37492.1"/>
    <property type="molecule type" value="Genomic_DNA"/>
</dbReference>
<feature type="compositionally biased region" description="Basic and acidic residues" evidence="1">
    <location>
        <begin position="179"/>
        <end position="189"/>
    </location>
</feature>
<dbReference type="GeneID" id="42001769"/>
<feature type="compositionally biased region" description="Basic and acidic residues" evidence="1">
    <location>
        <begin position="317"/>
        <end position="339"/>
    </location>
</feature>
<feature type="compositionally biased region" description="Low complexity" evidence="1">
    <location>
        <begin position="647"/>
        <end position="656"/>
    </location>
</feature>
<accession>A0A507CD00</accession>
<proteinExistence type="predicted"/>
<keyword evidence="3" id="KW-1185">Reference proteome</keyword>
<dbReference type="STRING" id="1806994.A0A507CD00"/>
<organism evidence="2 3">
    <name type="scientific">Synchytrium microbalum</name>
    <dbReference type="NCBI Taxonomy" id="1806994"/>
    <lineage>
        <taxon>Eukaryota</taxon>
        <taxon>Fungi</taxon>
        <taxon>Fungi incertae sedis</taxon>
        <taxon>Chytridiomycota</taxon>
        <taxon>Chytridiomycota incertae sedis</taxon>
        <taxon>Chytridiomycetes</taxon>
        <taxon>Synchytriales</taxon>
        <taxon>Synchytriaceae</taxon>
        <taxon>Synchytrium</taxon>
    </lineage>
</organism>
<dbReference type="RefSeq" id="XP_031027403.1">
    <property type="nucleotide sequence ID" value="XM_031166472.1"/>
</dbReference>
<feature type="compositionally biased region" description="Low complexity" evidence="1">
    <location>
        <begin position="440"/>
        <end position="451"/>
    </location>
</feature>
<comment type="caution">
    <text evidence="2">The sequence shown here is derived from an EMBL/GenBank/DDBJ whole genome shotgun (WGS) entry which is preliminary data.</text>
</comment>
<feature type="region of interest" description="Disordered" evidence="1">
    <location>
        <begin position="179"/>
        <end position="218"/>
    </location>
</feature>
<dbReference type="InterPro" id="IPR028938">
    <property type="entry name" value="Rsf1-like"/>
</dbReference>
<feature type="compositionally biased region" description="Polar residues" evidence="1">
    <location>
        <begin position="580"/>
        <end position="589"/>
    </location>
</feature>
<dbReference type="SUPFAM" id="SSF57903">
    <property type="entry name" value="FYVE/PHD zinc finger"/>
    <property type="match status" value="1"/>
</dbReference>
<dbReference type="GO" id="GO:0006355">
    <property type="term" value="P:regulation of DNA-templated transcription"/>
    <property type="evidence" value="ECO:0007669"/>
    <property type="project" value="InterPro"/>
</dbReference>
<dbReference type="OrthoDB" id="303107at2759"/>
<dbReference type="Gene3D" id="3.30.40.10">
    <property type="entry name" value="Zinc/RING finger domain, C3HC4 (zinc finger)"/>
    <property type="match status" value="1"/>
</dbReference>
<feature type="compositionally biased region" description="Polar residues" evidence="1">
    <location>
        <begin position="200"/>
        <end position="218"/>
    </location>
</feature>
<evidence type="ECO:0000256" key="1">
    <source>
        <dbReference type="SAM" id="MobiDB-lite"/>
    </source>
</evidence>
<dbReference type="GO" id="GO:0031213">
    <property type="term" value="C:RSF complex"/>
    <property type="evidence" value="ECO:0007669"/>
    <property type="project" value="InterPro"/>
</dbReference>
<dbReference type="InterPro" id="IPR011011">
    <property type="entry name" value="Znf_FYVE_PHD"/>
</dbReference>
<feature type="region of interest" description="Disordered" evidence="1">
    <location>
        <begin position="570"/>
        <end position="658"/>
    </location>
</feature>
<feature type="compositionally biased region" description="Basic and acidic residues" evidence="1">
    <location>
        <begin position="388"/>
        <end position="409"/>
    </location>
</feature>
<sequence length="829" mass="93378">MDDIDELQALVYQPEPAQLTELRSYWEFAAISQFMSLFGSVISIEEFETETLESQMLNPARDPALIETMAKMMRMATLNRFITPETWLHYLDREFDRREITDRPIREGDDFFALPIRKKVELLHFLCEGLFDNPDRMRALLKDEEDDAVEWRVEPIGYDAKGNKFWMFDDNRLYMEVTNKTDKSNKKSGDSAPARRGKAGSSSITTDQPPINSRSGNGSWQLVCLTPEDWQTFPDRFKNSKDQQEKALYTFLTEHAIPMVLQDIEARRARKLEAVTKKRSSRLKLLEESDAFYEINRKSTLRSSARSTTPGGSRGTPEVKLEETRSGRKELRDRKIKERQEAEEMEIILEQQRAAMEAEEAKRKVKEEIDREEERKEKEIQRALQAELRKEEKLKKQKAQEERQREIDQLSKLSPNATKRKTRHEVNYAQNGDDENVVEASSTTSTSATSTGSRRKSQPVKSLKQQPPKPSVPAYALQVVVGGSDDTAPSDPNVPEPWYFSCLCGVKGNNLDDGTAMICCEVCNVWSHLECIAAHGNKKRGPANQLDVAAWQASQFVCNACAKKEKKAAKNHAVDEVESTRNQVPSALSRSGRAVKLPGWLSKDAPQAGDVELSPKRSRSKSSRSTHGMEPSPKKLKSKVDREEYESPSSSSIPSPHAVNGYFAAASMRPGYIQPLSPMYSSPRPQQPQGHIQAPPYTNGFNMLEQPYYSNNGVYASPRQREHLIDESPLALLSTVAFSRPALPALDSPVQNGVSPYNQSEETVNLPTEVNHSDVQHVSELVNSSVSRTDEGIVSKDNGNMMDTKDIRSREAPAENAVNVNGVLNHALL</sequence>
<feature type="compositionally biased region" description="Polar residues" evidence="1">
    <location>
        <begin position="301"/>
        <end position="311"/>
    </location>
</feature>
<dbReference type="PANTHER" id="PTHR14296">
    <property type="entry name" value="REMODELING AND SPACING FACTOR 1"/>
    <property type="match status" value="1"/>
</dbReference>
<reference evidence="2 3" key="1">
    <citation type="journal article" date="2019" name="Sci. Rep.">
        <title>Comparative genomics of chytrid fungi reveal insights into the obligate biotrophic and pathogenic lifestyle of Synchytrium endobioticum.</title>
        <authorList>
            <person name="van de Vossenberg B.T.L.H."/>
            <person name="Warris S."/>
            <person name="Nguyen H.D.T."/>
            <person name="van Gent-Pelzer M.P.E."/>
            <person name="Joly D.L."/>
            <person name="van de Geest H.C."/>
            <person name="Bonants P.J.M."/>
            <person name="Smith D.S."/>
            <person name="Levesque C.A."/>
            <person name="van der Lee T.A.J."/>
        </authorList>
    </citation>
    <scope>NUCLEOTIDE SEQUENCE [LARGE SCALE GENOMIC DNA]</scope>
    <source>
        <strain evidence="2 3">JEL517</strain>
    </source>
</reference>